<protein>
    <submittedName>
        <fullName evidence="2">Serine hydrolase</fullName>
    </submittedName>
</protein>
<dbReference type="PANTHER" id="PTHR43283">
    <property type="entry name" value="BETA-LACTAMASE-RELATED"/>
    <property type="match status" value="1"/>
</dbReference>
<dbReference type="GO" id="GO:0016787">
    <property type="term" value="F:hydrolase activity"/>
    <property type="evidence" value="ECO:0007669"/>
    <property type="project" value="UniProtKB-KW"/>
</dbReference>
<proteinExistence type="predicted"/>
<keyword evidence="3" id="KW-1185">Reference proteome</keyword>
<dbReference type="EMBL" id="JAPTGG010000002">
    <property type="protein sequence ID" value="MCZ0864286.1"/>
    <property type="molecule type" value="Genomic_DNA"/>
</dbReference>
<gene>
    <name evidence="2" type="ORF">O0V09_03680</name>
</gene>
<dbReference type="Pfam" id="PF00144">
    <property type="entry name" value="Beta-lactamase"/>
    <property type="match status" value="1"/>
</dbReference>
<dbReference type="SUPFAM" id="SSF56601">
    <property type="entry name" value="beta-lactamase/transpeptidase-like"/>
    <property type="match status" value="1"/>
</dbReference>
<comment type="caution">
    <text evidence="2">The sequence shown here is derived from an EMBL/GenBank/DDBJ whole genome shotgun (WGS) entry which is preliminary data.</text>
</comment>
<accession>A0A9J6RHY1</accession>
<keyword evidence="2" id="KW-0378">Hydrolase</keyword>
<name>A0A9J6RHY1_9GAMM</name>
<dbReference type="RefSeq" id="WP_258330439.1">
    <property type="nucleotide sequence ID" value="NZ_JAPTGG010000002.1"/>
</dbReference>
<evidence type="ECO:0000313" key="3">
    <source>
        <dbReference type="Proteomes" id="UP001069090"/>
    </source>
</evidence>
<feature type="domain" description="Beta-lactamase-related" evidence="1">
    <location>
        <begin position="106"/>
        <end position="388"/>
    </location>
</feature>
<dbReference type="Proteomes" id="UP001069090">
    <property type="component" value="Unassembled WGS sequence"/>
</dbReference>
<dbReference type="InterPro" id="IPR050789">
    <property type="entry name" value="Diverse_Enzym_Activities"/>
</dbReference>
<dbReference type="InterPro" id="IPR012338">
    <property type="entry name" value="Beta-lactam/transpept-like"/>
</dbReference>
<evidence type="ECO:0000313" key="2">
    <source>
        <dbReference type="EMBL" id="MCZ0864286.1"/>
    </source>
</evidence>
<organism evidence="2 3">
    <name type="scientific">Dasania phycosphaerae</name>
    <dbReference type="NCBI Taxonomy" id="2950436"/>
    <lineage>
        <taxon>Bacteria</taxon>
        <taxon>Pseudomonadati</taxon>
        <taxon>Pseudomonadota</taxon>
        <taxon>Gammaproteobacteria</taxon>
        <taxon>Cellvibrionales</taxon>
        <taxon>Spongiibacteraceae</taxon>
        <taxon>Dasania</taxon>
    </lineage>
</organism>
<sequence length="407" mass="45665">MKEQEFEDMPLQQKNKSSTAAIVDYQKQFGIDKNELIRRAYAGKLPPGVQVDIFRNADQLFPTRIISRGSSSNTLPPSKQQMENFSFYANGNHYDLYDYISRNRVAGLMVLKDNKLVLEHYELGNNAQTRWMSMSMAKSISTTMVGIAIKQGYINSIDDALTTYLPELQGGTYGDVTIKQLLQMTSGAQWNEDHTNPHSERRDVLELQIGQQPGSILRYMSQLPKVTEPGSHWNYSTGETQVVGSLLYAATGKYLADYLSETLWSKLGMESDAYWWLESPQGLEVAGSGISATLRDYARFGLFIMNNGVHNGEQLLPDNWVKEATSPSNSNSGLIPYGYMWWLVPNTNGKFTDAAFSARGIFGQRIYINQSKNTVIVVWSARSKPMGSENIIDNDFFNAVVDTLASD</sequence>
<dbReference type="Gene3D" id="3.40.710.10">
    <property type="entry name" value="DD-peptidase/beta-lactamase superfamily"/>
    <property type="match status" value="1"/>
</dbReference>
<dbReference type="InterPro" id="IPR001466">
    <property type="entry name" value="Beta-lactam-related"/>
</dbReference>
<dbReference type="AlphaFoldDB" id="A0A9J6RHY1"/>
<dbReference type="PANTHER" id="PTHR43283:SF14">
    <property type="entry name" value="BLL8153 PROTEIN"/>
    <property type="match status" value="1"/>
</dbReference>
<evidence type="ECO:0000259" key="1">
    <source>
        <dbReference type="Pfam" id="PF00144"/>
    </source>
</evidence>
<reference evidence="2 3" key="1">
    <citation type="submission" date="2022-12" db="EMBL/GenBank/DDBJ databases">
        <title>Dasania phycosphaerae sp. nov., isolated from particulate material of the south coast of Korea.</title>
        <authorList>
            <person name="Jiang Y."/>
        </authorList>
    </citation>
    <scope>NUCLEOTIDE SEQUENCE [LARGE SCALE GENOMIC DNA]</scope>
    <source>
        <strain evidence="2 3">GY-19</strain>
    </source>
</reference>